<evidence type="ECO:0000313" key="2">
    <source>
        <dbReference type="Proteomes" id="UP000245609"/>
    </source>
</evidence>
<reference evidence="1 2" key="1">
    <citation type="journal article" date="2018" name="MBio">
        <title>Comparative Genomics Reveals the Core Gene Toolbox for the Fungus-Insect Symbiosis.</title>
        <authorList>
            <person name="Wang Y."/>
            <person name="Stata M."/>
            <person name="Wang W."/>
            <person name="Stajich J.E."/>
            <person name="White M.M."/>
            <person name="Moncalvo J.M."/>
        </authorList>
    </citation>
    <scope>NUCLEOTIDE SEQUENCE [LARGE SCALE GENOMIC DNA]</scope>
    <source>
        <strain evidence="1 2">SC-DP-2</strain>
    </source>
</reference>
<sequence>MDSEVIYVLVLENISSSESEMSEDDFNPADKLFLSVERGYRDIEVSYIPELNAEIAEKNTPEYRHNSPWNTSRYIFGFAFVIPTTSAPWNNDLETMKTLRKPRKPCKRG</sequence>
<protein>
    <submittedName>
        <fullName evidence="1">Uncharacterized protein</fullName>
    </submittedName>
</protein>
<proteinExistence type="predicted"/>
<dbReference type="EMBL" id="MBFS01001029">
    <property type="protein sequence ID" value="PVV01493.1"/>
    <property type="molecule type" value="Genomic_DNA"/>
</dbReference>
<feature type="non-terminal residue" evidence="1">
    <location>
        <position position="109"/>
    </location>
</feature>
<dbReference type="AlphaFoldDB" id="A0A2T9ZA58"/>
<evidence type="ECO:0000313" key="1">
    <source>
        <dbReference type="EMBL" id="PVV01493.1"/>
    </source>
</evidence>
<accession>A0A2T9ZA58</accession>
<keyword evidence="2" id="KW-1185">Reference proteome</keyword>
<comment type="caution">
    <text evidence="1">The sequence shown here is derived from an EMBL/GenBank/DDBJ whole genome shotgun (WGS) entry which is preliminary data.</text>
</comment>
<name>A0A2T9ZA58_9FUNG</name>
<organism evidence="1 2">
    <name type="scientific">Smittium megazygosporum</name>
    <dbReference type="NCBI Taxonomy" id="133381"/>
    <lineage>
        <taxon>Eukaryota</taxon>
        <taxon>Fungi</taxon>
        <taxon>Fungi incertae sedis</taxon>
        <taxon>Zoopagomycota</taxon>
        <taxon>Kickxellomycotina</taxon>
        <taxon>Harpellomycetes</taxon>
        <taxon>Harpellales</taxon>
        <taxon>Legeriomycetaceae</taxon>
        <taxon>Smittium</taxon>
    </lineage>
</organism>
<dbReference type="Proteomes" id="UP000245609">
    <property type="component" value="Unassembled WGS sequence"/>
</dbReference>
<gene>
    <name evidence="1" type="ORF">BB560_004087</name>
</gene>